<keyword evidence="2" id="KW-0677">Repeat</keyword>
<dbReference type="Proteomes" id="UP000076510">
    <property type="component" value="Unassembled WGS sequence"/>
</dbReference>
<comment type="caution">
    <text evidence="6">The sequence shown here is derived from an EMBL/GenBank/DDBJ whole genome shotgun (WGS) entry which is preliminary data.</text>
</comment>
<dbReference type="PANTHER" id="PTHR43790">
    <property type="entry name" value="CARBOHYDRATE TRANSPORT ATP-BINDING PROTEIN MG119-RELATED"/>
    <property type="match status" value="1"/>
</dbReference>
<evidence type="ECO:0000256" key="1">
    <source>
        <dbReference type="ARBA" id="ARBA00022448"/>
    </source>
</evidence>
<dbReference type="Pfam" id="PF00005">
    <property type="entry name" value="ABC_tran"/>
    <property type="match status" value="2"/>
</dbReference>
<evidence type="ECO:0000256" key="4">
    <source>
        <dbReference type="ARBA" id="ARBA00022840"/>
    </source>
</evidence>
<dbReference type="InterPro" id="IPR050107">
    <property type="entry name" value="ABC_carbohydrate_import_ATPase"/>
</dbReference>
<dbReference type="PANTHER" id="PTHR43790:SF9">
    <property type="entry name" value="GALACTOFURANOSE TRANSPORTER ATP-BINDING PROTEIN YTFR"/>
    <property type="match status" value="1"/>
</dbReference>
<proteinExistence type="predicted"/>
<dbReference type="CDD" id="cd03216">
    <property type="entry name" value="ABC_Carb_Monos_I"/>
    <property type="match status" value="1"/>
</dbReference>
<keyword evidence="1" id="KW-0813">Transport</keyword>
<dbReference type="EMBL" id="LQQY01000045">
    <property type="protein sequence ID" value="KZE44053.1"/>
    <property type="molecule type" value="Genomic_DNA"/>
</dbReference>
<dbReference type="InterPro" id="IPR003593">
    <property type="entry name" value="AAA+_ATPase"/>
</dbReference>
<evidence type="ECO:0000259" key="5">
    <source>
        <dbReference type="PROSITE" id="PS50893"/>
    </source>
</evidence>
<protein>
    <submittedName>
        <fullName evidence="6">ABC transporter</fullName>
    </submittedName>
</protein>
<dbReference type="CDD" id="cd03215">
    <property type="entry name" value="ABC_Carb_Monos_II"/>
    <property type="match status" value="1"/>
</dbReference>
<dbReference type="SMART" id="SM00382">
    <property type="entry name" value="AAA"/>
    <property type="match status" value="2"/>
</dbReference>
<dbReference type="PROSITE" id="PS00211">
    <property type="entry name" value="ABC_TRANSPORTER_1"/>
    <property type="match status" value="1"/>
</dbReference>
<organism evidence="6 7">
    <name type="scientific">Rossellomorea marisflavi</name>
    <dbReference type="NCBI Taxonomy" id="189381"/>
    <lineage>
        <taxon>Bacteria</taxon>
        <taxon>Bacillati</taxon>
        <taxon>Bacillota</taxon>
        <taxon>Bacilli</taxon>
        <taxon>Bacillales</taxon>
        <taxon>Bacillaceae</taxon>
        <taxon>Rossellomorea</taxon>
    </lineage>
</organism>
<reference evidence="7" key="1">
    <citation type="submission" date="2016-01" db="EMBL/GenBank/DDBJ databases">
        <title>Whole genome sequencing of Bhargavaea cecembensis T14.</title>
        <authorList>
            <person name="Hong K.W."/>
        </authorList>
    </citation>
    <scope>NUCLEOTIDE SEQUENCE [LARGE SCALE GENOMIC DNA]</scope>
    <source>
        <strain evidence="7">M19</strain>
    </source>
</reference>
<dbReference type="InterPro" id="IPR017871">
    <property type="entry name" value="ABC_transporter-like_CS"/>
</dbReference>
<dbReference type="AlphaFoldDB" id="A0A161SWY4"/>
<dbReference type="GO" id="GO:0005524">
    <property type="term" value="F:ATP binding"/>
    <property type="evidence" value="ECO:0007669"/>
    <property type="project" value="UniProtKB-KW"/>
</dbReference>
<dbReference type="Gene3D" id="3.40.50.300">
    <property type="entry name" value="P-loop containing nucleotide triphosphate hydrolases"/>
    <property type="match status" value="2"/>
</dbReference>
<dbReference type="InterPro" id="IPR003439">
    <property type="entry name" value="ABC_transporter-like_ATP-bd"/>
</dbReference>
<gene>
    <name evidence="6" type="ORF">AV649_09400</name>
</gene>
<dbReference type="OrthoDB" id="9771863at2"/>
<feature type="domain" description="ABC transporter" evidence="5">
    <location>
        <begin position="249"/>
        <end position="491"/>
    </location>
</feature>
<keyword evidence="3" id="KW-0547">Nucleotide-binding</keyword>
<dbReference type="RefSeq" id="WP_048014216.1">
    <property type="nucleotide sequence ID" value="NZ_JAMQJC010000004.1"/>
</dbReference>
<dbReference type="SUPFAM" id="SSF52540">
    <property type="entry name" value="P-loop containing nucleoside triphosphate hydrolases"/>
    <property type="match status" value="2"/>
</dbReference>
<accession>A0A161SWY4</accession>
<evidence type="ECO:0000256" key="2">
    <source>
        <dbReference type="ARBA" id="ARBA00022737"/>
    </source>
</evidence>
<keyword evidence="4" id="KW-0067">ATP-binding</keyword>
<evidence type="ECO:0000313" key="6">
    <source>
        <dbReference type="EMBL" id="KZE44053.1"/>
    </source>
</evidence>
<name>A0A161SWY4_9BACI</name>
<dbReference type="PROSITE" id="PS50893">
    <property type="entry name" value="ABC_TRANSPORTER_2"/>
    <property type="match status" value="2"/>
</dbReference>
<sequence>MVKMNKAFAGVQALKEASFEVRAGEVHALLGANGAGKSTLMKILSGAYEQDEGEIRLNGEKVTCRTPKEAKDHGIHCVYQEVDTALIAGLSAMENILLDDFSPGGSFFIRKKAMEKKAGEGLKRIKHESIPLQEPVGRLSLADKQMILLTRCLLRDAKVLILDEPTAPLSSTETEKLFRVIEELKASGVAIIFISHRLPEVFQISDRITVMKDGGTVGTYETQEVTPRAIVEAMIGGTYKEEFNRNQSVTGDVLFEASGVSDGALLKDISLTVREGEIVGVAGLVGAGKTELAKSLFGAVPAKGRFKLKGKEIGHSSPVDAVRNGLALVPEERRKEGLFVHESIRKNLSFPALRSISKNLWINKEKEREMSREVIASLGIKASSDSLHAHYLSGGNQQKVAIGKWLTMDASLLLFDEPTKGVDVGAKKEIFHLIQSLAEKGKGILYFSCELQEIMAISDRILVMYDGEVVKELTREEATQETILYYASGGKDTREDARLFV</sequence>
<feature type="domain" description="ABC transporter" evidence="5">
    <location>
        <begin position="2"/>
        <end position="238"/>
    </location>
</feature>
<dbReference type="InterPro" id="IPR027417">
    <property type="entry name" value="P-loop_NTPase"/>
</dbReference>
<dbReference type="PATRIC" id="fig|189381.10.peg.2257"/>
<dbReference type="GO" id="GO:0016887">
    <property type="term" value="F:ATP hydrolysis activity"/>
    <property type="evidence" value="ECO:0007669"/>
    <property type="project" value="InterPro"/>
</dbReference>
<evidence type="ECO:0000313" key="7">
    <source>
        <dbReference type="Proteomes" id="UP000076510"/>
    </source>
</evidence>
<evidence type="ECO:0000256" key="3">
    <source>
        <dbReference type="ARBA" id="ARBA00022741"/>
    </source>
</evidence>